<dbReference type="PANTHER" id="PTHR47893">
    <property type="entry name" value="REGULATORY PROTEIN PCHR"/>
    <property type="match status" value="1"/>
</dbReference>
<protein>
    <recommendedName>
        <fullName evidence="3">HTH araC/xylS-type domain-containing protein</fullName>
    </recommendedName>
</protein>
<dbReference type="SMART" id="SM00342">
    <property type="entry name" value="HTH_ARAC"/>
    <property type="match status" value="1"/>
</dbReference>
<proteinExistence type="predicted"/>
<dbReference type="EMBL" id="BAABFN010000006">
    <property type="protein sequence ID" value="GAA4314614.1"/>
    <property type="molecule type" value="Genomic_DNA"/>
</dbReference>
<evidence type="ECO:0000313" key="4">
    <source>
        <dbReference type="EMBL" id="GAA4314614.1"/>
    </source>
</evidence>
<dbReference type="InterPro" id="IPR018060">
    <property type="entry name" value="HTH_AraC"/>
</dbReference>
<dbReference type="Proteomes" id="UP001501207">
    <property type="component" value="Unassembled WGS sequence"/>
</dbReference>
<dbReference type="InterPro" id="IPR053142">
    <property type="entry name" value="PchR_regulatory_protein"/>
</dbReference>
<dbReference type="RefSeq" id="WP_344979913.1">
    <property type="nucleotide sequence ID" value="NZ_BAABFN010000006.1"/>
</dbReference>
<comment type="caution">
    <text evidence="4">The sequence shown here is derived from an EMBL/GenBank/DDBJ whole genome shotgun (WGS) entry which is preliminary data.</text>
</comment>
<dbReference type="PANTHER" id="PTHR47893:SF1">
    <property type="entry name" value="REGULATORY PROTEIN PCHR"/>
    <property type="match status" value="1"/>
</dbReference>
<evidence type="ECO:0000256" key="2">
    <source>
        <dbReference type="ARBA" id="ARBA00023163"/>
    </source>
</evidence>
<accession>A0ABP8G049</accession>
<feature type="domain" description="HTH araC/xylS-type" evidence="3">
    <location>
        <begin position="224"/>
        <end position="321"/>
    </location>
</feature>
<gene>
    <name evidence="4" type="ORF">GCM10023143_25560</name>
</gene>
<dbReference type="Gene3D" id="1.10.10.60">
    <property type="entry name" value="Homeodomain-like"/>
    <property type="match status" value="1"/>
</dbReference>
<dbReference type="InterPro" id="IPR009057">
    <property type="entry name" value="Homeodomain-like_sf"/>
</dbReference>
<name>A0ABP8G049_9BACT</name>
<keyword evidence="1" id="KW-0805">Transcription regulation</keyword>
<evidence type="ECO:0000313" key="5">
    <source>
        <dbReference type="Proteomes" id="UP001501207"/>
    </source>
</evidence>
<dbReference type="PROSITE" id="PS01124">
    <property type="entry name" value="HTH_ARAC_FAMILY_2"/>
    <property type="match status" value="1"/>
</dbReference>
<reference evidence="5" key="1">
    <citation type="journal article" date="2019" name="Int. J. Syst. Evol. Microbiol.">
        <title>The Global Catalogue of Microorganisms (GCM) 10K type strain sequencing project: providing services to taxonomists for standard genome sequencing and annotation.</title>
        <authorList>
            <consortium name="The Broad Institute Genomics Platform"/>
            <consortium name="The Broad Institute Genome Sequencing Center for Infectious Disease"/>
            <person name="Wu L."/>
            <person name="Ma J."/>
        </authorList>
    </citation>
    <scope>NUCLEOTIDE SEQUENCE [LARGE SCALE GENOMIC DNA]</scope>
    <source>
        <strain evidence="5">JCM 17664</strain>
    </source>
</reference>
<evidence type="ECO:0000259" key="3">
    <source>
        <dbReference type="PROSITE" id="PS01124"/>
    </source>
</evidence>
<evidence type="ECO:0000256" key="1">
    <source>
        <dbReference type="ARBA" id="ARBA00023015"/>
    </source>
</evidence>
<keyword evidence="2" id="KW-0804">Transcription</keyword>
<sequence length="321" mass="37439">MKLWLPDRYLSQSVITRQTPRQFRKYRIAGARVRCLYGPFGAVYYQLFGNADFSIQVNHIVVRQPQLWLYIRAERPVITLHCMLVGDVWGHLNGLAPMLFCEGRYRLIYVPADDLHRARFRRGSYESVHIDLSGKALRLLGEKYTGIGQLLRHSAGFPGRGMLLQDAAIGRGVRMHLEDIRHGPGEEPERSLYLEARIADLLLQYVKDVFHEEPLPLQSIRHMEDIKRYLLSRPELSHTLSSLARKFRVSESTLKRQFRRYTGQSVHGFLFEERMKYAMQLVVRTDIPFGEIADKSGYRDFSSFDRAFHHKFGHPPGHFRK</sequence>
<keyword evidence="5" id="KW-1185">Reference proteome</keyword>
<organism evidence="4 5">
    <name type="scientific">Compostibacter hankyongensis</name>
    <dbReference type="NCBI Taxonomy" id="1007089"/>
    <lineage>
        <taxon>Bacteria</taxon>
        <taxon>Pseudomonadati</taxon>
        <taxon>Bacteroidota</taxon>
        <taxon>Chitinophagia</taxon>
        <taxon>Chitinophagales</taxon>
        <taxon>Chitinophagaceae</taxon>
        <taxon>Compostibacter</taxon>
    </lineage>
</organism>
<dbReference type="Pfam" id="PF12833">
    <property type="entry name" value="HTH_18"/>
    <property type="match status" value="1"/>
</dbReference>
<dbReference type="SUPFAM" id="SSF46689">
    <property type="entry name" value="Homeodomain-like"/>
    <property type="match status" value="2"/>
</dbReference>